<accession>A0A919Y6R2</accession>
<dbReference type="RefSeq" id="WP_301629918.1">
    <property type="nucleotide sequence ID" value="NZ_BORS01000016.1"/>
</dbReference>
<comment type="caution">
    <text evidence="1">The sequence shown here is derived from an EMBL/GenBank/DDBJ whole genome shotgun (WGS) entry which is preliminary data.</text>
</comment>
<name>A0A919Y6R2_9BACL</name>
<reference evidence="1" key="1">
    <citation type="submission" date="2021-03" db="EMBL/GenBank/DDBJ databases">
        <title>Antimicrobial resistance genes in bacteria isolated from Japanese honey, and their potential for conferring macrolide and lincosamide resistance in the American foulbrood pathogen Paenibacillus larvae.</title>
        <authorList>
            <person name="Okamoto M."/>
            <person name="Kumagai M."/>
            <person name="Kanamori H."/>
            <person name="Takamatsu D."/>
        </authorList>
    </citation>
    <scope>NUCLEOTIDE SEQUENCE</scope>
    <source>
        <strain evidence="1">J41TS4</strain>
    </source>
</reference>
<evidence type="ECO:0000313" key="1">
    <source>
        <dbReference type="EMBL" id="GIO44258.1"/>
    </source>
</evidence>
<dbReference type="Proteomes" id="UP000678895">
    <property type="component" value="Unassembled WGS sequence"/>
</dbReference>
<proteinExistence type="predicted"/>
<protein>
    <submittedName>
        <fullName evidence="1">Uncharacterized protein</fullName>
    </submittedName>
</protein>
<keyword evidence="2" id="KW-1185">Reference proteome</keyword>
<evidence type="ECO:0000313" key="2">
    <source>
        <dbReference type="Proteomes" id="UP000678895"/>
    </source>
</evidence>
<gene>
    <name evidence="1" type="ORF">J41TS4_40160</name>
</gene>
<dbReference type="AlphaFoldDB" id="A0A919Y6R2"/>
<sequence>MQNVTKIAGVGGHAVILMHNVTKIAGVGGRAVILMQNVTKIAGVGGHAVILMHNVTKIAGVGGRAVILMQNVTKASRLAKSKLLRSGGVPSLLIAAVDARNQGIKREKAAKFLGFYMNITLFCY</sequence>
<dbReference type="EMBL" id="BORS01000016">
    <property type="protein sequence ID" value="GIO44258.1"/>
    <property type="molecule type" value="Genomic_DNA"/>
</dbReference>
<organism evidence="1 2">
    <name type="scientific">Paenibacillus apis</name>
    <dbReference type="NCBI Taxonomy" id="1792174"/>
    <lineage>
        <taxon>Bacteria</taxon>
        <taxon>Bacillati</taxon>
        <taxon>Bacillota</taxon>
        <taxon>Bacilli</taxon>
        <taxon>Bacillales</taxon>
        <taxon>Paenibacillaceae</taxon>
        <taxon>Paenibacillus</taxon>
    </lineage>
</organism>